<keyword evidence="2" id="KW-0378">Hydrolase</keyword>
<dbReference type="EMBL" id="JAGFNS010000002">
    <property type="protein sequence ID" value="MBO3736686.1"/>
    <property type="molecule type" value="Genomic_DNA"/>
</dbReference>
<gene>
    <name evidence="2" type="ORF">J5X75_04020</name>
</gene>
<keyword evidence="3" id="KW-1185">Reference proteome</keyword>
<dbReference type="Gene3D" id="3.60.10.10">
    <property type="entry name" value="Endonuclease/exonuclease/phosphatase"/>
    <property type="match status" value="1"/>
</dbReference>
<dbReference type="InterPro" id="IPR036691">
    <property type="entry name" value="Endo/exonu/phosph_ase_sf"/>
</dbReference>
<evidence type="ECO:0000259" key="1">
    <source>
        <dbReference type="Pfam" id="PF03372"/>
    </source>
</evidence>
<dbReference type="SUPFAM" id="SSF56219">
    <property type="entry name" value="DNase I-like"/>
    <property type="match status" value="1"/>
</dbReference>
<comment type="caution">
    <text evidence="2">The sequence shown here is derived from an EMBL/GenBank/DDBJ whole genome shotgun (WGS) entry which is preliminary data.</text>
</comment>
<evidence type="ECO:0000313" key="2">
    <source>
        <dbReference type="EMBL" id="MBO3736686.1"/>
    </source>
</evidence>
<name>A0ABS3UD30_9ACTN</name>
<dbReference type="Pfam" id="PF03372">
    <property type="entry name" value="Exo_endo_phos"/>
    <property type="match status" value="1"/>
</dbReference>
<dbReference type="GO" id="GO:0004519">
    <property type="term" value="F:endonuclease activity"/>
    <property type="evidence" value="ECO:0007669"/>
    <property type="project" value="UniProtKB-KW"/>
</dbReference>
<dbReference type="RefSeq" id="WP_208465904.1">
    <property type="nucleotide sequence ID" value="NZ_JAGFNS010000002.1"/>
</dbReference>
<reference evidence="2 3" key="1">
    <citation type="submission" date="2021-03" db="EMBL/GenBank/DDBJ databases">
        <title>Actinoplanes flavus sp. nov., a novel actinomycete isolated from Coconut Palm rhizosphere soil.</title>
        <authorList>
            <person name="Luo X."/>
        </authorList>
    </citation>
    <scope>NUCLEOTIDE SEQUENCE [LARGE SCALE GENOMIC DNA]</scope>
    <source>
        <strain evidence="2 3">NEAU-H7</strain>
    </source>
</reference>
<proteinExistence type="predicted"/>
<organism evidence="2 3">
    <name type="scientific">Actinoplanes flavus</name>
    <dbReference type="NCBI Taxonomy" id="2820290"/>
    <lineage>
        <taxon>Bacteria</taxon>
        <taxon>Bacillati</taxon>
        <taxon>Actinomycetota</taxon>
        <taxon>Actinomycetes</taxon>
        <taxon>Micromonosporales</taxon>
        <taxon>Micromonosporaceae</taxon>
        <taxon>Actinoplanes</taxon>
    </lineage>
</organism>
<protein>
    <submittedName>
        <fullName evidence="2">Endonuclease/exonuclease/phosphatase family protein</fullName>
    </submittedName>
</protein>
<dbReference type="Proteomes" id="UP000679690">
    <property type="component" value="Unassembled WGS sequence"/>
</dbReference>
<accession>A0ABS3UD30</accession>
<evidence type="ECO:0000313" key="3">
    <source>
        <dbReference type="Proteomes" id="UP000679690"/>
    </source>
</evidence>
<sequence length="288" mass="31207">MITVASINTYNLYAADADEPRYRQLEALIRDLDADIVAVQEITAAGADQEQKRPGAVRGLRRLATAVDHICDIDGEPAVAVGGLIRHTGLLWRDGITPVPGSLHTLTREGGGMWHSAVSVVFDFAGRPLRVGSVQLSPFDLTWSTMDCAQLLRVFNSGATPGLLGGDFNCIGSDRAYDPDPYQGLSWHPDHAYQLTATGEVDRRPAHRLEASHLGRMSDCARLTGADWAATTGHHPADNHPARRIDRWYATHHFPTEAVTGYTVVDPDAVGDTTDHLPVVVTFDASAL</sequence>
<dbReference type="InterPro" id="IPR005135">
    <property type="entry name" value="Endo/exonuclease/phosphatase"/>
</dbReference>
<feature type="domain" description="Endonuclease/exonuclease/phosphatase" evidence="1">
    <location>
        <begin position="9"/>
        <end position="276"/>
    </location>
</feature>
<keyword evidence="2" id="KW-0255">Endonuclease</keyword>
<keyword evidence="2" id="KW-0540">Nuclease</keyword>